<dbReference type="PANTHER" id="PTHR12241">
    <property type="entry name" value="TUBULIN POLYGLUTAMYLASE"/>
    <property type="match status" value="1"/>
</dbReference>
<evidence type="ECO:0008006" key="9">
    <source>
        <dbReference type="Google" id="ProtNLM"/>
    </source>
</evidence>
<dbReference type="GO" id="GO:0005874">
    <property type="term" value="C:microtubule"/>
    <property type="evidence" value="ECO:0007669"/>
    <property type="project" value="UniProtKB-KW"/>
</dbReference>
<evidence type="ECO:0000313" key="7">
    <source>
        <dbReference type="EnsemblMetazoa" id="Aqu2.1.22814_001"/>
    </source>
</evidence>
<accession>A0A1X7U5K7</accession>
<dbReference type="AlphaFoldDB" id="A0A1X7U5K7"/>
<dbReference type="EnsemblMetazoa" id="Aqu2.1.22814_001">
    <property type="protein sequence ID" value="Aqu2.1.22814_001"/>
    <property type="gene ID" value="Aqu2.1.22814"/>
</dbReference>
<dbReference type="Proteomes" id="UP000007879">
    <property type="component" value="Unassembled WGS sequence"/>
</dbReference>
<gene>
    <name evidence="7" type="primary">100633602</name>
</gene>
<keyword evidence="8" id="KW-1185">Reference proteome</keyword>
<keyword evidence="3" id="KW-0493">Microtubule</keyword>
<dbReference type="KEGG" id="aqu:100633602"/>
<dbReference type="InParanoid" id="A0A1X7U5K7"/>
<evidence type="ECO:0000256" key="2">
    <source>
        <dbReference type="ARBA" id="ARBA00022598"/>
    </source>
</evidence>
<reference evidence="8" key="1">
    <citation type="journal article" date="2010" name="Nature">
        <title>The Amphimedon queenslandica genome and the evolution of animal complexity.</title>
        <authorList>
            <person name="Srivastava M."/>
            <person name="Simakov O."/>
            <person name="Chapman J."/>
            <person name="Fahey B."/>
            <person name="Gauthier M.E."/>
            <person name="Mitros T."/>
            <person name="Richards G.S."/>
            <person name="Conaco C."/>
            <person name="Dacre M."/>
            <person name="Hellsten U."/>
            <person name="Larroux C."/>
            <person name="Putnam N.H."/>
            <person name="Stanke M."/>
            <person name="Adamska M."/>
            <person name="Darling A."/>
            <person name="Degnan S.M."/>
            <person name="Oakley T.H."/>
            <person name="Plachetzki D.C."/>
            <person name="Zhai Y."/>
            <person name="Adamski M."/>
            <person name="Calcino A."/>
            <person name="Cummins S.F."/>
            <person name="Goodstein D.M."/>
            <person name="Harris C."/>
            <person name="Jackson D.J."/>
            <person name="Leys S.P."/>
            <person name="Shu S."/>
            <person name="Woodcroft B.J."/>
            <person name="Vervoort M."/>
            <person name="Kosik K.S."/>
            <person name="Manning G."/>
            <person name="Degnan B.M."/>
            <person name="Rokhsar D.S."/>
        </authorList>
    </citation>
    <scope>NUCLEOTIDE SEQUENCE [LARGE SCALE GENOMIC DNA]</scope>
</reference>
<dbReference type="GO" id="GO:0070740">
    <property type="term" value="F:tubulin-glutamic acid ligase activity"/>
    <property type="evidence" value="ECO:0007669"/>
    <property type="project" value="TreeGrafter"/>
</dbReference>
<keyword evidence="2" id="KW-0436">Ligase</keyword>
<dbReference type="Gene3D" id="3.30.470.20">
    <property type="entry name" value="ATP-grasp fold, B domain"/>
    <property type="match status" value="1"/>
</dbReference>
<organism evidence="7">
    <name type="scientific">Amphimedon queenslandica</name>
    <name type="common">Sponge</name>
    <dbReference type="NCBI Taxonomy" id="400682"/>
    <lineage>
        <taxon>Eukaryota</taxon>
        <taxon>Metazoa</taxon>
        <taxon>Porifera</taxon>
        <taxon>Demospongiae</taxon>
        <taxon>Heteroscleromorpha</taxon>
        <taxon>Haplosclerida</taxon>
        <taxon>Niphatidae</taxon>
        <taxon>Amphimedon</taxon>
    </lineage>
</organism>
<dbReference type="PANTHER" id="PTHR12241:SF147">
    <property type="entry name" value="TUBULIN POLYGLUTAMYLASE TTLL7"/>
    <property type="match status" value="1"/>
</dbReference>
<dbReference type="GO" id="GO:0015631">
    <property type="term" value="F:tubulin binding"/>
    <property type="evidence" value="ECO:0007669"/>
    <property type="project" value="TreeGrafter"/>
</dbReference>
<evidence type="ECO:0000256" key="3">
    <source>
        <dbReference type="ARBA" id="ARBA00022701"/>
    </source>
</evidence>
<evidence type="ECO:0000256" key="4">
    <source>
        <dbReference type="ARBA" id="ARBA00022741"/>
    </source>
</evidence>
<evidence type="ECO:0000256" key="5">
    <source>
        <dbReference type="ARBA" id="ARBA00022840"/>
    </source>
</evidence>
<dbReference type="InterPro" id="IPR004344">
    <property type="entry name" value="TTL/TTLL_fam"/>
</dbReference>
<dbReference type="SUPFAM" id="SSF56059">
    <property type="entry name" value="Glutathione synthetase ATP-binding domain-like"/>
    <property type="match status" value="1"/>
</dbReference>
<keyword evidence="4" id="KW-0547">Nucleotide-binding</keyword>
<dbReference type="GO" id="GO:0036064">
    <property type="term" value="C:ciliary basal body"/>
    <property type="evidence" value="ECO:0007669"/>
    <property type="project" value="TreeGrafter"/>
</dbReference>
<dbReference type="Pfam" id="PF03133">
    <property type="entry name" value="TTL"/>
    <property type="match status" value="1"/>
</dbReference>
<dbReference type="FunFam" id="3.30.470.20:FF:000009">
    <property type="entry name" value="tubulin polyglutamylase TTLL5 isoform X1"/>
    <property type="match status" value="1"/>
</dbReference>
<feature type="coiled-coil region" evidence="6">
    <location>
        <begin position="404"/>
        <end position="431"/>
    </location>
</feature>
<evidence type="ECO:0000256" key="1">
    <source>
        <dbReference type="ARBA" id="ARBA00006820"/>
    </source>
</evidence>
<name>A0A1X7U5K7_AMPQE</name>
<dbReference type="GO" id="GO:0005524">
    <property type="term" value="F:ATP binding"/>
    <property type="evidence" value="ECO:0007669"/>
    <property type="project" value="UniProtKB-KW"/>
</dbReference>
<comment type="similarity">
    <text evidence="1">Belongs to the tubulin--tyrosine ligase family.</text>
</comment>
<keyword evidence="5" id="KW-0067">ATP-binding</keyword>
<sequence length="756" mass="87158">MAAALAAVSPSTVFPAVRFNVSGTRYTVVKQVAELLGMVVVDNEEDTDCDLVWIDTAIPLDKYMQLKPYQILNHFPGMGEICRKDSLARNIQKLRIFNNEEYSIIPMTWILPSEHGALSHYMREVKRRGKSKTLIVKPPNGAMGNGISLVRSLDSIPLGENLIVQEYIEKPLLLDGFKFDLRVYVLVTSCNPLRIFVYKDGLVRLSTQPYNAPTDTNIGEQFMHLTNYSINKHSQHFNKDEDFDKGSKRSLQYFNGWLMRNGHNITELWDKIHDVIIKTLIAAQPHLQHSYQACRPGLSFTDKCHCFEILGFDILIDETLKPYLLEVNRSPSFGIETKLDHHIKTGVITDAIKIMNIKPSDRTRKLSLQRAASRRRLLQSSLSSRPGGGGKQHLDFVTEHEEGALLLERKREEVKSRLLEVRRNREMEQHEKESMGHYQRIYPSFDIERQIFYETVLAESAKIGYTGRNQYQSSSIVKGLDKMREKELLELLCQYETEEKFNCVPTAVDWFECHGSFSPTLQPLSFYDSSPMGPELKAMAAREHEEEQTQRTMLALNTLQYSYPGKEQAEVIKIINEVQADWLKHRSDVGTFWLITLDNVKRRQLLSPVKESIKNLIKTIWRSTIVESIRLYKIFVHLFNFLLSNHGHGLWLTVPGGTGGSNQWEKLFQKKHEVLSISELHCCRRLIELCRGTITAAYYYYKRKDKTEHIDDTRGRRRSEGSLVIARSRARLCHGSVARRTTHHSLHLHLKKPFTT</sequence>
<keyword evidence="6" id="KW-0175">Coiled coil</keyword>
<dbReference type="OrthoDB" id="202825at2759"/>
<dbReference type="STRING" id="400682.A0A1X7U5K7"/>
<reference evidence="7" key="2">
    <citation type="submission" date="2017-05" db="UniProtKB">
        <authorList>
            <consortium name="EnsemblMetazoa"/>
        </authorList>
    </citation>
    <scope>IDENTIFICATION</scope>
</reference>
<evidence type="ECO:0000256" key="6">
    <source>
        <dbReference type="SAM" id="Coils"/>
    </source>
</evidence>
<dbReference type="PROSITE" id="PS51221">
    <property type="entry name" value="TTL"/>
    <property type="match status" value="1"/>
</dbReference>
<dbReference type="EnsemblMetazoa" id="XM_020000520.1">
    <property type="protein sequence ID" value="XP_019856079.1"/>
    <property type="gene ID" value="LOC100633602"/>
</dbReference>
<proteinExistence type="inferred from homology"/>
<evidence type="ECO:0000313" key="8">
    <source>
        <dbReference type="Proteomes" id="UP000007879"/>
    </source>
</evidence>
<protein>
    <recommendedName>
        <fullName evidence="9">Tubulin polyglutamylase TTLL7</fullName>
    </recommendedName>
</protein>
<dbReference type="GO" id="GO:0000226">
    <property type="term" value="P:microtubule cytoskeleton organization"/>
    <property type="evidence" value="ECO:0007669"/>
    <property type="project" value="TreeGrafter"/>
</dbReference>